<dbReference type="PROSITE" id="PS50932">
    <property type="entry name" value="HTH_LACI_2"/>
    <property type="match status" value="1"/>
</dbReference>
<dbReference type="InterPro" id="IPR028082">
    <property type="entry name" value="Peripla_BP_I"/>
</dbReference>
<dbReference type="Gene3D" id="3.40.50.2300">
    <property type="match status" value="2"/>
</dbReference>
<dbReference type="PANTHER" id="PTHR30146:SF95">
    <property type="entry name" value="RIBOSE OPERON REPRESSOR"/>
    <property type="match status" value="1"/>
</dbReference>
<dbReference type="AlphaFoldDB" id="A0A0F7HJ04"/>
<accession>A0A0F7HJ04</accession>
<dbReference type="CDD" id="cd01392">
    <property type="entry name" value="HTH_LacI"/>
    <property type="match status" value="1"/>
</dbReference>
<protein>
    <submittedName>
        <fullName evidence="7">Transcriptional regulator, LacI family</fullName>
    </submittedName>
</protein>
<dbReference type="SMART" id="SM00354">
    <property type="entry name" value="HTH_LACI"/>
    <property type="match status" value="1"/>
</dbReference>
<evidence type="ECO:0000313" key="6">
    <source>
        <dbReference type="EMBL" id="AKG73527.1"/>
    </source>
</evidence>
<keyword evidence="8" id="KW-1185">Reference proteome</keyword>
<dbReference type="KEGG" id="shv:AAT16_04445"/>
<dbReference type="GO" id="GO:0003700">
    <property type="term" value="F:DNA-binding transcription factor activity"/>
    <property type="evidence" value="ECO:0007669"/>
    <property type="project" value="TreeGrafter"/>
</dbReference>
<keyword evidence="4" id="KW-0804">Transcription</keyword>
<reference evidence="8" key="2">
    <citation type="submission" date="2015-04" db="EMBL/GenBank/DDBJ databases">
        <title>Complete genome sequence of Salinicoccus halodurans strain H3B36, isolated from the Qaidam basin of China.</title>
        <authorList>
            <person name="Ma Y."/>
            <person name="Jiang K."/>
            <person name="Xue Y."/>
        </authorList>
    </citation>
    <scope>NUCLEOTIDE SEQUENCE [LARGE SCALE GENOMIC DNA]</scope>
    <source>
        <strain evidence="8">H3B36</strain>
    </source>
</reference>
<dbReference type="PANTHER" id="PTHR30146">
    <property type="entry name" value="LACI-RELATED TRANSCRIPTIONAL REPRESSOR"/>
    <property type="match status" value="1"/>
</dbReference>
<dbReference type="Proteomes" id="UP000034029">
    <property type="component" value="Chromosome"/>
</dbReference>
<evidence type="ECO:0000259" key="5">
    <source>
        <dbReference type="PROSITE" id="PS50932"/>
    </source>
</evidence>
<dbReference type="RefSeq" id="WP_046789717.1">
    <property type="nucleotide sequence ID" value="NZ_CP011366.1"/>
</dbReference>
<dbReference type="EMBL" id="FOTB01000001">
    <property type="protein sequence ID" value="SFK52081.1"/>
    <property type="molecule type" value="Genomic_DNA"/>
</dbReference>
<dbReference type="PRINTS" id="PR00036">
    <property type="entry name" value="HTHLACI"/>
</dbReference>
<dbReference type="SUPFAM" id="SSF53822">
    <property type="entry name" value="Periplasmic binding protein-like I"/>
    <property type="match status" value="1"/>
</dbReference>
<dbReference type="InterPro" id="IPR046335">
    <property type="entry name" value="LacI/GalR-like_sensor"/>
</dbReference>
<name>A0A0F7HJ04_9STAP</name>
<reference evidence="6 8" key="1">
    <citation type="journal article" date="2015" name="Int. J. Syst. Evol. Microbiol.">
        <title>Complete genome sequence of Salinicoccus halodurans H3B36, isolated from the Qaidam Basin in China.</title>
        <authorList>
            <person name="Jiang K."/>
            <person name="Xue Y."/>
            <person name="Ma Y."/>
        </authorList>
    </citation>
    <scope>NUCLEOTIDE SEQUENCE [LARGE SCALE GENOMIC DNA]</scope>
    <source>
        <strain evidence="6 8">H3B36</strain>
    </source>
</reference>
<dbReference type="GO" id="GO:0000976">
    <property type="term" value="F:transcription cis-regulatory region binding"/>
    <property type="evidence" value="ECO:0007669"/>
    <property type="project" value="TreeGrafter"/>
</dbReference>
<keyword evidence="3" id="KW-0238">DNA-binding</keyword>
<evidence type="ECO:0000313" key="9">
    <source>
        <dbReference type="Proteomes" id="UP000183090"/>
    </source>
</evidence>
<dbReference type="Proteomes" id="UP000183090">
    <property type="component" value="Unassembled WGS sequence"/>
</dbReference>
<dbReference type="Pfam" id="PF00356">
    <property type="entry name" value="LacI"/>
    <property type="match status" value="1"/>
</dbReference>
<dbReference type="EMBL" id="CP011366">
    <property type="protein sequence ID" value="AKG73527.1"/>
    <property type="molecule type" value="Genomic_DNA"/>
</dbReference>
<dbReference type="Gene3D" id="1.10.260.40">
    <property type="entry name" value="lambda repressor-like DNA-binding domains"/>
    <property type="match status" value="1"/>
</dbReference>
<dbReference type="Pfam" id="PF13377">
    <property type="entry name" value="Peripla_BP_3"/>
    <property type="match status" value="1"/>
</dbReference>
<reference evidence="7 9" key="3">
    <citation type="submission" date="2016-10" db="EMBL/GenBank/DDBJ databases">
        <authorList>
            <person name="Varghese N."/>
            <person name="Submissions S."/>
        </authorList>
    </citation>
    <scope>NUCLEOTIDE SEQUENCE [LARGE SCALE GENOMIC DNA]</scope>
    <source>
        <strain evidence="7 9">CGMCC 1.6501</strain>
    </source>
</reference>
<evidence type="ECO:0000256" key="3">
    <source>
        <dbReference type="ARBA" id="ARBA00023125"/>
    </source>
</evidence>
<feature type="domain" description="HTH lacI-type" evidence="5">
    <location>
        <begin position="2"/>
        <end position="56"/>
    </location>
</feature>
<keyword evidence="1" id="KW-0678">Repressor</keyword>
<evidence type="ECO:0000256" key="4">
    <source>
        <dbReference type="ARBA" id="ARBA00023163"/>
    </source>
</evidence>
<dbReference type="PROSITE" id="PS00356">
    <property type="entry name" value="HTH_LACI_1"/>
    <property type="match status" value="1"/>
</dbReference>
<dbReference type="SUPFAM" id="SSF47413">
    <property type="entry name" value="lambda repressor-like DNA-binding domains"/>
    <property type="match status" value="1"/>
</dbReference>
<organism evidence="7 9">
    <name type="scientific">Salinicoccus halodurans</name>
    <dbReference type="NCBI Taxonomy" id="407035"/>
    <lineage>
        <taxon>Bacteria</taxon>
        <taxon>Bacillati</taxon>
        <taxon>Bacillota</taxon>
        <taxon>Bacilli</taxon>
        <taxon>Bacillales</taxon>
        <taxon>Staphylococcaceae</taxon>
        <taxon>Salinicoccus</taxon>
    </lineage>
</organism>
<evidence type="ECO:0000313" key="8">
    <source>
        <dbReference type="Proteomes" id="UP000034029"/>
    </source>
</evidence>
<evidence type="ECO:0000256" key="2">
    <source>
        <dbReference type="ARBA" id="ARBA00023015"/>
    </source>
</evidence>
<keyword evidence="2" id="KW-0805">Transcription regulation</keyword>
<sequence>MVTIKDLAKEVGVSVATVSRALNSSGYASPDVKRRVLEAAERLDYKPNEVARALNTSCSNVVGVLVPDITNPYFPKVIRGIEDAAIENNYRIIIGNTDHDMDKESKYLEIFRQNNCAGVISATWSVEREEYSDKRPLILLDRVVENHISIESDNLKGGRLQAEHLTRQGADKVLIVKGPEAYSSFNNRSLGAAEMLEAHGIEYETLPYMHLERMLSDGTADFILKFNGIICPNDVTAYKVLNMLRESDVAVPRSVKVIGYDNLDFSEYVYPGLTTIEQPIYELGRNAFGMLMDLNEGKPAQSQVLDVKLIKRQST</sequence>
<proteinExistence type="predicted"/>
<dbReference type="CDD" id="cd06291">
    <property type="entry name" value="PBP1_Qymf-like"/>
    <property type="match status" value="1"/>
</dbReference>
<dbReference type="OrthoDB" id="9796186at2"/>
<dbReference type="InterPro" id="IPR000843">
    <property type="entry name" value="HTH_LacI"/>
</dbReference>
<gene>
    <name evidence="6" type="ORF">AAT16_04445</name>
    <name evidence="7" type="ORF">SAMN05216235_0125</name>
</gene>
<evidence type="ECO:0000256" key="1">
    <source>
        <dbReference type="ARBA" id="ARBA00022491"/>
    </source>
</evidence>
<dbReference type="InterPro" id="IPR010982">
    <property type="entry name" value="Lambda_DNA-bd_dom_sf"/>
</dbReference>
<evidence type="ECO:0000313" key="7">
    <source>
        <dbReference type="EMBL" id="SFK52081.1"/>
    </source>
</evidence>